<name>A0A6J7X414_9CAUD</name>
<reference evidence="1" key="1">
    <citation type="submission" date="2020-05" db="EMBL/GenBank/DDBJ databases">
        <authorList>
            <person name="Chiriac C."/>
            <person name="Salcher M."/>
            <person name="Ghai R."/>
            <person name="Kavagutti S V."/>
        </authorList>
    </citation>
    <scope>NUCLEOTIDE SEQUENCE</scope>
</reference>
<sequence>MQLLIQRHSEWIKLVKSFGVKDYYEDIVQDAYIKCWNLEQVNESYFKKCLYLLSMDYHKNKKVNIEIIDDIQTTDDIEVIDVSDILLFIDTWNWFDKLFYLRYIEDKTSLRKFAIKYHYDYGMVFRTLKRCKLKLKEYGEKTK</sequence>
<protein>
    <submittedName>
        <fullName evidence="1">Uncharacterized protein</fullName>
    </submittedName>
</protein>
<evidence type="ECO:0000313" key="1">
    <source>
        <dbReference type="EMBL" id="CAB5223821.1"/>
    </source>
</evidence>
<gene>
    <name evidence="1" type="ORF">UFOVP388_28</name>
</gene>
<proteinExistence type="predicted"/>
<dbReference type="EMBL" id="LR798324">
    <property type="protein sequence ID" value="CAB5223821.1"/>
    <property type="molecule type" value="Genomic_DNA"/>
</dbReference>
<accession>A0A6J7X414</accession>
<organism evidence="1">
    <name type="scientific">uncultured Caudovirales phage</name>
    <dbReference type="NCBI Taxonomy" id="2100421"/>
    <lineage>
        <taxon>Viruses</taxon>
        <taxon>Duplodnaviria</taxon>
        <taxon>Heunggongvirae</taxon>
        <taxon>Uroviricota</taxon>
        <taxon>Caudoviricetes</taxon>
        <taxon>Peduoviridae</taxon>
        <taxon>Maltschvirus</taxon>
        <taxon>Maltschvirus maltsch</taxon>
    </lineage>
</organism>